<feature type="transmembrane region" description="Helical" evidence="1">
    <location>
        <begin position="313"/>
        <end position="334"/>
    </location>
</feature>
<keyword evidence="3" id="KW-1185">Reference proteome</keyword>
<reference evidence="2" key="1">
    <citation type="submission" date="2021-12" db="EMBL/GenBank/DDBJ databases">
        <title>Prjna785345.</title>
        <authorList>
            <person name="Rujirawat T."/>
            <person name="Krajaejun T."/>
        </authorList>
    </citation>
    <scope>NUCLEOTIDE SEQUENCE</scope>
    <source>
        <strain evidence="2">Pi057C3</strain>
    </source>
</reference>
<name>A0AAD5LJ18_PYTIN</name>
<dbReference type="PANTHER" id="PTHR21650">
    <property type="entry name" value="MEMBRALIN/KINETOCHORE PROTEIN NUF2"/>
    <property type="match status" value="1"/>
</dbReference>
<keyword evidence="1" id="KW-1133">Transmembrane helix</keyword>
<dbReference type="EMBL" id="JAKCXM010000091">
    <property type="protein sequence ID" value="KAJ0402972.1"/>
    <property type="molecule type" value="Genomic_DNA"/>
</dbReference>
<organism evidence="2 3">
    <name type="scientific">Pythium insidiosum</name>
    <name type="common">Pythiosis disease agent</name>
    <dbReference type="NCBI Taxonomy" id="114742"/>
    <lineage>
        <taxon>Eukaryota</taxon>
        <taxon>Sar</taxon>
        <taxon>Stramenopiles</taxon>
        <taxon>Oomycota</taxon>
        <taxon>Peronosporomycetes</taxon>
        <taxon>Pythiales</taxon>
        <taxon>Pythiaceae</taxon>
        <taxon>Pythium</taxon>
    </lineage>
</organism>
<sequence>MPEQTERGSRWEVMERVYLRLHMRFLQAIQRRTRHWIETGVFVVLVHAVALLIVLHMSFVSAHGPASCLPELVPAATQPADVHVMRIDLVEFAEAPCSYHGGPCPPAVAQALASLPSEAPALASFVFASQRGLLALVDEDSSLLRQHDVLRVRMPRASACFACKWIGHSALLWDVVLHSVVGYDTIVMNQIIKWRGADGVLLNEQSGVVHELGYGVFSPPSAQATRMEMLTFKLHVLYLCMALFFVVAALIAFVMAEGHLRFATFRDGLVYRRTAGVTAGAGRFLLHHFVQSLVLVPVVLGMAFFLLELYKDTLVTVGMIVFMCCGESFSIICARTRMSQMYYPPLFFCWFAIFHVYLVAYPFGFTHLALLCVMLVLVQSMLFFSNCFEIPALLRRQISPMVVREQVWTQQDQDAGGARDTSE</sequence>
<feature type="transmembrane region" description="Helical" evidence="1">
    <location>
        <begin position="367"/>
        <end position="388"/>
    </location>
</feature>
<dbReference type="PANTHER" id="PTHR21650:SF4">
    <property type="entry name" value="MEMBRALIN"/>
    <property type="match status" value="1"/>
</dbReference>
<dbReference type="AlphaFoldDB" id="A0AAD5LJ18"/>
<dbReference type="Proteomes" id="UP001209570">
    <property type="component" value="Unassembled WGS sequence"/>
</dbReference>
<proteinExistence type="predicted"/>
<evidence type="ECO:0000256" key="1">
    <source>
        <dbReference type="SAM" id="Phobius"/>
    </source>
</evidence>
<keyword evidence="1" id="KW-0472">Membrane</keyword>
<dbReference type="GO" id="GO:0034976">
    <property type="term" value="P:response to endoplasmic reticulum stress"/>
    <property type="evidence" value="ECO:0007669"/>
    <property type="project" value="TreeGrafter"/>
</dbReference>
<evidence type="ECO:0000313" key="3">
    <source>
        <dbReference type="Proteomes" id="UP001209570"/>
    </source>
</evidence>
<keyword evidence="1" id="KW-0812">Transmembrane</keyword>
<feature type="transmembrane region" description="Helical" evidence="1">
    <location>
        <begin position="341"/>
        <end position="361"/>
    </location>
</feature>
<dbReference type="GO" id="GO:0005783">
    <property type="term" value="C:endoplasmic reticulum"/>
    <property type="evidence" value="ECO:0007669"/>
    <property type="project" value="TreeGrafter"/>
</dbReference>
<dbReference type="GO" id="GO:1904294">
    <property type="term" value="P:positive regulation of ERAD pathway"/>
    <property type="evidence" value="ECO:0007669"/>
    <property type="project" value="TreeGrafter"/>
</dbReference>
<accession>A0AAD5LJ18</accession>
<protein>
    <submittedName>
        <fullName evidence="2">Uncharacterized protein</fullName>
    </submittedName>
</protein>
<feature type="transmembrane region" description="Helical" evidence="1">
    <location>
        <begin position="236"/>
        <end position="256"/>
    </location>
</feature>
<evidence type="ECO:0000313" key="2">
    <source>
        <dbReference type="EMBL" id="KAJ0402972.1"/>
    </source>
</evidence>
<feature type="transmembrane region" description="Helical" evidence="1">
    <location>
        <begin position="40"/>
        <end position="59"/>
    </location>
</feature>
<gene>
    <name evidence="2" type="ORF">P43SY_009229</name>
</gene>
<comment type="caution">
    <text evidence="2">The sequence shown here is derived from an EMBL/GenBank/DDBJ whole genome shotgun (WGS) entry which is preliminary data.</text>
</comment>
<feature type="transmembrane region" description="Helical" evidence="1">
    <location>
        <begin position="289"/>
        <end position="307"/>
    </location>
</feature>